<accession>A0A6M1SQM7</accession>
<dbReference type="AlphaFoldDB" id="A0A6M1SQM7"/>
<dbReference type="InterPro" id="IPR000214">
    <property type="entry name" value="Znf_DNA_glyclase/AP_lyase"/>
</dbReference>
<keyword evidence="1" id="KW-0479">Metal-binding</keyword>
<dbReference type="GO" id="GO:0006284">
    <property type="term" value="P:base-excision repair"/>
    <property type="evidence" value="ECO:0007669"/>
    <property type="project" value="InterPro"/>
</dbReference>
<gene>
    <name evidence="3" type="ORF">G3570_13670</name>
</gene>
<dbReference type="Gene3D" id="1.10.8.50">
    <property type="match status" value="1"/>
</dbReference>
<dbReference type="GO" id="GO:0016799">
    <property type="term" value="F:hydrolase activity, hydrolyzing N-glycosyl compounds"/>
    <property type="evidence" value="ECO:0007669"/>
    <property type="project" value="InterPro"/>
</dbReference>
<name>A0A6M1SQM7_9BACT</name>
<comment type="caution">
    <text evidence="3">The sequence shown here is derived from an EMBL/GenBank/DDBJ whole genome shotgun (WGS) entry which is preliminary data.</text>
</comment>
<evidence type="ECO:0000256" key="1">
    <source>
        <dbReference type="PROSITE-ProRule" id="PRU00391"/>
    </source>
</evidence>
<dbReference type="GO" id="GO:0008270">
    <property type="term" value="F:zinc ion binding"/>
    <property type="evidence" value="ECO:0007669"/>
    <property type="project" value="UniProtKB-KW"/>
</dbReference>
<dbReference type="GO" id="GO:0003906">
    <property type="term" value="F:DNA-(apurinic or apyrimidinic site) endonuclease activity"/>
    <property type="evidence" value="ECO:0007669"/>
    <property type="project" value="InterPro"/>
</dbReference>
<keyword evidence="1" id="KW-0863">Zinc-finger</keyword>
<dbReference type="PROSITE" id="PS01242">
    <property type="entry name" value="ZF_FPG_1"/>
    <property type="match status" value="1"/>
</dbReference>
<proteinExistence type="predicted"/>
<feature type="domain" description="FPG-type" evidence="2">
    <location>
        <begin position="3"/>
        <end position="34"/>
    </location>
</feature>
<protein>
    <recommendedName>
        <fullName evidence="2">FPG-type domain-containing protein</fullName>
    </recommendedName>
</protein>
<reference evidence="3 4" key="1">
    <citation type="submission" date="2020-02" db="EMBL/GenBank/DDBJ databases">
        <title>Balneolaceae bacterium YR4-1, complete genome.</title>
        <authorList>
            <person name="Li Y."/>
            <person name="Wu S."/>
        </authorList>
    </citation>
    <scope>NUCLEOTIDE SEQUENCE [LARGE SCALE GENOMIC DNA]</scope>
    <source>
        <strain evidence="3 4">YR4-1</strain>
    </source>
</reference>
<dbReference type="Pfam" id="PF06827">
    <property type="entry name" value="zf-FPG_IleRS"/>
    <property type="match status" value="1"/>
</dbReference>
<evidence type="ECO:0000313" key="3">
    <source>
        <dbReference type="EMBL" id="NGP77691.1"/>
    </source>
</evidence>
<sequence>MKIFYALECPQCSGTIEKIKVGGRNGYYCQNCQKK</sequence>
<organism evidence="3 4">
    <name type="scientific">Halalkalibaculum roseum</name>
    <dbReference type="NCBI Taxonomy" id="2709311"/>
    <lineage>
        <taxon>Bacteria</taxon>
        <taxon>Pseudomonadati</taxon>
        <taxon>Balneolota</taxon>
        <taxon>Balneolia</taxon>
        <taxon>Balneolales</taxon>
        <taxon>Balneolaceae</taxon>
        <taxon>Halalkalibaculum</taxon>
    </lineage>
</organism>
<evidence type="ECO:0000313" key="4">
    <source>
        <dbReference type="Proteomes" id="UP000473278"/>
    </source>
</evidence>
<dbReference type="InterPro" id="IPR015887">
    <property type="entry name" value="DNA_glyclase_Znf_dom_DNA_BS"/>
</dbReference>
<evidence type="ECO:0000259" key="2">
    <source>
        <dbReference type="PROSITE" id="PS51066"/>
    </source>
</evidence>
<keyword evidence="4" id="KW-1185">Reference proteome</keyword>
<dbReference type="EMBL" id="JAALLT010000004">
    <property type="protein sequence ID" value="NGP77691.1"/>
    <property type="molecule type" value="Genomic_DNA"/>
</dbReference>
<dbReference type="SUPFAM" id="SSF57716">
    <property type="entry name" value="Glucocorticoid receptor-like (DNA-binding domain)"/>
    <property type="match status" value="1"/>
</dbReference>
<keyword evidence="1" id="KW-0862">Zinc</keyword>
<dbReference type="Proteomes" id="UP000473278">
    <property type="component" value="Unassembled WGS sequence"/>
</dbReference>
<dbReference type="GO" id="GO:0003677">
    <property type="term" value="F:DNA binding"/>
    <property type="evidence" value="ECO:0007669"/>
    <property type="project" value="InterPro"/>
</dbReference>
<dbReference type="InterPro" id="IPR010663">
    <property type="entry name" value="Znf_FPG/IleRS"/>
</dbReference>
<dbReference type="PROSITE" id="PS51066">
    <property type="entry name" value="ZF_FPG_2"/>
    <property type="match status" value="1"/>
</dbReference>